<dbReference type="Proteomes" id="UP000678499">
    <property type="component" value="Unassembled WGS sequence"/>
</dbReference>
<evidence type="ECO:0000256" key="1">
    <source>
        <dbReference type="SAM" id="MobiDB-lite"/>
    </source>
</evidence>
<accession>A0A7R9C173</accession>
<gene>
    <name evidence="3" type="ORF">NMOB1V02_LOCUS11598</name>
</gene>
<evidence type="ECO:0000313" key="4">
    <source>
        <dbReference type="Proteomes" id="UP000678499"/>
    </source>
</evidence>
<feature type="compositionally biased region" description="Low complexity" evidence="1">
    <location>
        <begin position="119"/>
        <end position="136"/>
    </location>
</feature>
<dbReference type="EMBL" id="OA888675">
    <property type="protein sequence ID" value="CAD7283990.1"/>
    <property type="molecule type" value="Genomic_DNA"/>
</dbReference>
<keyword evidence="2" id="KW-0732">Signal</keyword>
<sequence length="343" mass="37582">MGLCLAVTSTILWVLLVTLQDGEASSCAEVGGRLACEDICEVRRPALHKFQVDFVGDSLDLDCIRYKGLKEVRLFNRTFSLGKVLGMEEIVRPWSHCFFKYTKKQKTVKEEPRTSKPVLKTSLHKTSSTTPLTSSTVPIKQRISTTSQPKTVPWEEETATIQDQDNRRESEAENQLEEAPQSVLNPLFEELEMAEAPSLATVQSEALSGEELLTRWTWPLLRPWVLAKICSSHPTFWRTCPGAGQQSRAFLFIQIPEYGLTAAVAPLSGVCCSGICDLLGVLDDSGGARTLSVTAGKVVSGGSLSSEPDSGKKIFPSSVVTSERKDLLALLDFGVAITVLLVY</sequence>
<keyword evidence="4" id="KW-1185">Reference proteome</keyword>
<feature type="chain" id="PRO_5036210452" evidence="2">
    <location>
        <begin position="25"/>
        <end position="343"/>
    </location>
</feature>
<name>A0A7R9C173_9CRUS</name>
<evidence type="ECO:0000256" key="2">
    <source>
        <dbReference type="SAM" id="SignalP"/>
    </source>
</evidence>
<proteinExistence type="predicted"/>
<protein>
    <submittedName>
        <fullName evidence="3">Uncharacterized protein</fullName>
    </submittedName>
</protein>
<organism evidence="3">
    <name type="scientific">Notodromas monacha</name>
    <dbReference type="NCBI Taxonomy" id="399045"/>
    <lineage>
        <taxon>Eukaryota</taxon>
        <taxon>Metazoa</taxon>
        <taxon>Ecdysozoa</taxon>
        <taxon>Arthropoda</taxon>
        <taxon>Crustacea</taxon>
        <taxon>Oligostraca</taxon>
        <taxon>Ostracoda</taxon>
        <taxon>Podocopa</taxon>
        <taxon>Podocopida</taxon>
        <taxon>Cypridocopina</taxon>
        <taxon>Cypridoidea</taxon>
        <taxon>Cyprididae</taxon>
        <taxon>Notodromas</taxon>
    </lineage>
</organism>
<dbReference type="AlphaFoldDB" id="A0A7R9C173"/>
<feature type="region of interest" description="Disordered" evidence="1">
    <location>
        <begin position="110"/>
        <end position="179"/>
    </location>
</feature>
<feature type="signal peptide" evidence="2">
    <location>
        <begin position="1"/>
        <end position="24"/>
    </location>
</feature>
<reference evidence="3" key="1">
    <citation type="submission" date="2020-11" db="EMBL/GenBank/DDBJ databases">
        <authorList>
            <person name="Tran Van P."/>
        </authorList>
    </citation>
    <scope>NUCLEOTIDE SEQUENCE</scope>
</reference>
<evidence type="ECO:0000313" key="3">
    <source>
        <dbReference type="EMBL" id="CAD7283990.1"/>
    </source>
</evidence>
<dbReference type="EMBL" id="CAJPEX010006638">
    <property type="protein sequence ID" value="CAG0924142.1"/>
    <property type="molecule type" value="Genomic_DNA"/>
</dbReference>